<proteinExistence type="predicted"/>
<dbReference type="Proteomes" id="UP001295423">
    <property type="component" value="Unassembled WGS sequence"/>
</dbReference>
<comment type="caution">
    <text evidence="3">The sequence shown here is derived from an EMBL/GenBank/DDBJ whole genome shotgun (WGS) entry which is preliminary data.</text>
</comment>
<organism evidence="3 4">
    <name type="scientific">Cylindrotheca closterium</name>
    <dbReference type="NCBI Taxonomy" id="2856"/>
    <lineage>
        <taxon>Eukaryota</taxon>
        <taxon>Sar</taxon>
        <taxon>Stramenopiles</taxon>
        <taxon>Ochrophyta</taxon>
        <taxon>Bacillariophyta</taxon>
        <taxon>Bacillariophyceae</taxon>
        <taxon>Bacillariophycidae</taxon>
        <taxon>Bacillariales</taxon>
        <taxon>Bacillariaceae</taxon>
        <taxon>Cylindrotheca</taxon>
    </lineage>
</organism>
<evidence type="ECO:0000256" key="1">
    <source>
        <dbReference type="SAM" id="MobiDB-lite"/>
    </source>
</evidence>
<dbReference type="AlphaFoldDB" id="A0AAD2CL44"/>
<dbReference type="EMBL" id="CAKOGP040000001">
    <property type="protein sequence ID" value="CAJ1912226.1"/>
    <property type="molecule type" value="Genomic_DNA"/>
</dbReference>
<keyword evidence="2" id="KW-0732">Signal</keyword>
<feature type="region of interest" description="Disordered" evidence="1">
    <location>
        <begin position="35"/>
        <end position="55"/>
    </location>
</feature>
<gene>
    <name evidence="3" type="ORF">CYCCA115_LOCUS620</name>
</gene>
<evidence type="ECO:0000313" key="4">
    <source>
        <dbReference type="Proteomes" id="UP001295423"/>
    </source>
</evidence>
<keyword evidence="4" id="KW-1185">Reference proteome</keyword>
<feature type="signal peptide" evidence="2">
    <location>
        <begin position="1"/>
        <end position="22"/>
    </location>
</feature>
<feature type="compositionally biased region" description="Polar residues" evidence="1">
    <location>
        <begin position="45"/>
        <end position="55"/>
    </location>
</feature>
<reference evidence="3" key="1">
    <citation type="submission" date="2023-08" db="EMBL/GenBank/DDBJ databases">
        <authorList>
            <person name="Audoor S."/>
            <person name="Bilcke G."/>
        </authorList>
    </citation>
    <scope>NUCLEOTIDE SEQUENCE</scope>
</reference>
<evidence type="ECO:0000313" key="3">
    <source>
        <dbReference type="EMBL" id="CAJ1912226.1"/>
    </source>
</evidence>
<feature type="chain" id="PRO_5041951777" evidence="2">
    <location>
        <begin position="23"/>
        <end position="415"/>
    </location>
</feature>
<name>A0AAD2CL44_9STRA</name>
<protein>
    <submittedName>
        <fullName evidence="3">Uncharacterized protein</fullName>
    </submittedName>
</protein>
<evidence type="ECO:0000256" key="2">
    <source>
        <dbReference type="SAM" id="SignalP"/>
    </source>
</evidence>
<accession>A0AAD2CL44</accession>
<sequence length="415" mass="46056">MATIFQIAVVSSLAVISRQVHAFSVLPAAPSSILRQSSNHHHHPNVNTAHGTMQRQSQLFAEKKNPVDELSEERKENLFQFLLRDMEVEGTPVLACDADQAHTFQGTVWTVMAQLSENDIESKACMVLQEMSIDSLQSFVDDFLAIKANERLMEYLPELARFNVTLLGRGVGPALVVETSNRTTAELEAVAKLESTFSDPNELTWTAAMKAFVARLGGWSEDKDDLPNPHAYRLAGSWDVCDTLATFWVSVCELLAQPEDVLGSTILCLPASKVDSDDSDSVQQARARFAATTELVTESLFMARGQDLFDVSYLHPLYDRDNIHLVDNLYGHLPLLKSVPALLKDSSAYDGNVDALTDNDLKLQNYQRRSPLPAIFVRRQSKKAKEDSTAAVFANLSKEGKEALQEALEKEMELV</sequence>